<dbReference type="Proteomes" id="UP000003688">
    <property type="component" value="Unassembled WGS sequence"/>
</dbReference>
<sequence>MGSDRHCSKWKVIRRPKGLVIAGLVVALLGGVAWHFASDPDMPIQVFGTLAPEDVNQLKRLARHEAWHRAFPDFSWSTIQQLPKKLRPIRAHVFVMLVSDNGDVSVTATVERGANIGKGPTYSYHFARSSNSWRCTGFAEVGVVHIETKPFEVAPNPYSSFSFEPGKH</sequence>
<reference evidence="2 3" key="1">
    <citation type="journal article" date="2011" name="J. Bacteriol.">
        <title>Genome sequence of 'Pedosphaera parvula' Ellin514, an aerobic Verrucomicrobial isolate from pasture soil.</title>
        <authorList>
            <person name="Kant R."/>
            <person name="van Passel M.W."/>
            <person name="Sangwan P."/>
            <person name="Palva A."/>
            <person name="Lucas S."/>
            <person name="Copeland A."/>
            <person name="Lapidus A."/>
            <person name="Glavina Del Rio T."/>
            <person name="Dalin E."/>
            <person name="Tice H."/>
            <person name="Bruce D."/>
            <person name="Goodwin L."/>
            <person name="Pitluck S."/>
            <person name="Chertkov O."/>
            <person name="Larimer F.W."/>
            <person name="Land M.L."/>
            <person name="Hauser L."/>
            <person name="Brettin T.S."/>
            <person name="Detter J.C."/>
            <person name="Han S."/>
            <person name="de Vos W.M."/>
            <person name="Janssen P.H."/>
            <person name="Smidt H."/>
        </authorList>
    </citation>
    <scope>NUCLEOTIDE SEQUENCE [LARGE SCALE GENOMIC DNA]</scope>
    <source>
        <strain evidence="2 3">Ellin514</strain>
    </source>
</reference>
<keyword evidence="1" id="KW-1133">Transmembrane helix</keyword>
<proteinExistence type="predicted"/>
<evidence type="ECO:0000256" key="1">
    <source>
        <dbReference type="SAM" id="Phobius"/>
    </source>
</evidence>
<accession>B9XDH3</accession>
<keyword evidence="1" id="KW-0812">Transmembrane</keyword>
<dbReference type="RefSeq" id="WP_007413871.1">
    <property type="nucleotide sequence ID" value="NZ_ABOX02000006.1"/>
</dbReference>
<gene>
    <name evidence="2" type="ORF">Cflav_PD6394</name>
</gene>
<keyword evidence="3" id="KW-1185">Reference proteome</keyword>
<dbReference type="AlphaFoldDB" id="B9XDH3"/>
<feature type="transmembrane region" description="Helical" evidence="1">
    <location>
        <begin position="18"/>
        <end position="37"/>
    </location>
</feature>
<protein>
    <submittedName>
        <fullName evidence="2">Uncharacterized protein</fullName>
    </submittedName>
</protein>
<evidence type="ECO:0000313" key="3">
    <source>
        <dbReference type="Proteomes" id="UP000003688"/>
    </source>
</evidence>
<organism evidence="2 3">
    <name type="scientific">Pedosphaera parvula (strain Ellin514)</name>
    <dbReference type="NCBI Taxonomy" id="320771"/>
    <lineage>
        <taxon>Bacteria</taxon>
        <taxon>Pseudomonadati</taxon>
        <taxon>Verrucomicrobiota</taxon>
        <taxon>Pedosphaerae</taxon>
        <taxon>Pedosphaerales</taxon>
        <taxon>Pedosphaeraceae</taxon>
        <taxon>Pedosphaera</taxon>
    </lineage>
</organism>
<comment type="caution">
    <text evidence="2">The sequence shown here is derived from an EMBL/GenBank/DDBJ whole genome shotgun (WGS) entry which is preliminary data.</text>
</comment>
<keyword evidence="1" id="KW-0472">Membrane</keyword>
<name>B9XDH3_PEDPL</name>
<evidence type="ECO:0000313" key="2">
    <source>
        <dbReference type="EMBL" id="EEF62119.1"/>
    </source>
</evidence>
<dbReference type="EMBL" id="ABOX02000006">
    <property type="protein sequence ID" value="EEF62119.1"/>
    <property type="molecule type" value="Genomic_DNA"/>
</dbReference>